<reference evidence="5 6" key="1">
    <citation type="journal article" date="2011" name="PLoS Genet.">
        <title>Genomic analysis of the necrotrophic fungal pathogens Sclerotinia sclerotiorum and Botrytis cinerea.</title>
        <authorList>
            <person name="Amselem J."/>
            <person name="Cuomo C.A."/>
            <person name="van Kan J.A."/>
            <person name="Viaud M."/>
            <person name="Benito E.P."/>
            <person name="Couloux A."/>
            <person name="Coutinho P.M."/>
            <person name="de Vries R.P."/>
            <person name="Dyer P.S."/>
            <person name="Fillinger S."/>
            <person name="Fournier E."/>
            <person name="Gout L."/>
            <person name="Hahn M."/>
            <person name="Kohn L."/>
            <person name="Lapalu N."/>
            <person name="Plummer K.M."/>
            <person name="Pradier J.M."/>
            <person name="Quevillon E."/>
            <person name="Sharon A."/>
            <person name="Simon A."/>
            <person name="ten Have A."/>
            <person name="Tudzynski B."/>
            <person name="Tudzynski P."/>
            <person name="Wincker P."/>
            <person name="Andrew M."/>
            <person name="Anthouard V."/>
            <person name="Beever R.E."/>
            <person name="Beffa R."/>
            <person name="Benoit I."/>
            <person name="Bouzid O."/>
            <person name="Brault B."/>
            <person name="Chen Z."/>
            <person name="Choquer M."/>
            <person name="Collemare J."/>
            <person name="Cotton P."/>
            <person name="Danchin E.G."/>
            <person name="Da Silva C."/>
            <person name="Gautier A."/>
            <person name="Giraud C."/>
            <person name="Giraud T."/>
            <person name="Gonzalez C."/>
            <person name="Grossetete S."/>
            <person name="Guldener U."/>
            <person name="Henrissat B."/>
            <person name="Howlett B.J."/>
            <person name="Kodira C."/>
            <person name="Kretschmer M."/>
            <person name="Lappartient A."/>
            <person name="Leroch M."/>
            <person name="Levis C."/>
            <person name="Mauceli E."/>
            <person name="Neuveglise C."/>
            <person name="Oeser B."/>
            <person name="Pearson M."/>
            <person name="Poulain J."/>
            <person name="Poussereau N."/>
            <person name="Quesneville H."/>
            <person name="Rascle C."/>
            <person name="Schumacher J."/>
            <person name="Segurens B."/>
            <person name="Sexton A."/>
            <person name="Silva E."/>
            <person name="Sirven C."/>
            <person name="Soanes D.M."/>
            <person name="Talbot N.J."/>
            <person name="Templeton M."/>
            <person name="Yandava C."/>
            <person name="Yarden O."/>
            <person name="Zeng Q."/>
            <person name="Rollins J.A."/>
            <person name="Lebrun M.H."/>
            <person name="Dickman M."/>
        </authorList>
    </citation>
    <scope>NUCLEOTIDE SEQUENCE [LARGE SCALE GENOMIC DNA]</scope>
    <source>
        <strain evidence="5 6">B05.10</strain>
    </source>
</reference>
<dbReference type="OrthoDB" id="655030at2759"/>
<evidence type="ECO:0000313" key="6">
    <source>
        <dbReference type="Proteomes" id="UP000001798"/>
    </source>
</evidence>
<evidence type="ECO:0000313" key="5">
    <source>
        <dbReference type="EMBL" id="ATZ48884.1"/>
    </source>
</evidence>
<dbReference type="OMA" id="DGDVEYW"/>
<dbReference type="KEGG" id="bfu:BCIN_04g00990"/>
<evidence type="ECO:0000259" key="4">
    <source>
        <dbReference type="Pfam" id="PF01494"/>
    </source>
</evidence>
<dbReference type="RefSeq" id="XP_001554391.1">
    <property type="nucleotide sequence ID" value="XM_001554341.2"/>
</dbReference>
<dbReference type="GeneID" id="5434943"/>
<dbReference type="InterPro" id="IPR002938">
    <property type="entry name" value="FAD-bd"/>
</dbReference>
<accession>A0A384JEZ8</accession>
<reference evidence="5 6" key="3">
    <citation type="journal article" date="2017" name="Mol. Plant Pathol.">
        <title>A gapless genome sequence of the fungus Botrytis cinerea.</title>
        <authorList>
            <person name="Van Kan J.A."/>
            <person name="Stassen J.H."/>
            <person name="Mosbach A."/>
            <person name="Van Der Lee T.A."/>
            <person name="Faino L."/>
            <person name="Farmer A.D."/>
            <person name="Papasotiriou D.G."/>
            <person name="Zhou S."/>
            <person name="Seidl M.F."/>
            <person name="Cottam E."/>
            <person name="Edel D."/>
            <person name="Hahn M."/>
            <person name="Schwartz D.C."/>
            <person name="Dietrich R.A."/>
            <person name="Widdison S."/>
            <person name="Scalliet G."/>
        </authorList>
    </citation>
    <scope>NUCLEOTIDE SEQUENCE [LARGE SCALE GENOMIC DNA]</scope>
    <source>
        <strain evidence="5 6">B05.10</strain>
    </source>
</reference>
<keyword evidence="2" id="KW-0274">FAD</keyword>
<dbReference type="Proteomes" id="UP000001798">
    <property type="component" value="Chromosome 4"/>
</dbReference>
<dbReference type="Gene3D" id="3.50.50.60">
    <property type="entry name" value="FAD/NAD(P)-binding domain"/>
    <property type="match status" value="1"/>
</dbReference>
<sequence length="198" mass="22053">MAEDRLNVVIIGGSLAGLMEGAILKQLSHNVHVLEQYPNSIRESQAAGMSTGIYGRELLKKYDKIEDHPHFVTASKLEVVDARLNVTESRSVSFKLTNWKTFYYRLRANFDEFKSEYVPKPPPSLLKEGQAVVYDVGKRVTNVSYNKEAGLSVTYEDFQTGSNEVLHPDLIIAADGVGSATRKILFPDLKTPYSGILT</sequence>
<organism evidence="5 6">
    <name type="scientific">Botryotinia fuckeliana (strain B05.10)</name>
    <name type="common">Noble rot fungus</name>
    <name type="synonym">Botrytis cinerea</name>
    <dbReference type="NCBI Taxonomy" id="332648"/>
    <lineage>
        <taxon>Eukaryota</taxon>
        <taxon>Fungi</taxon>
        <taxon>Dikarya</taxon>
        <taxon>Ascomycota</taxon>
        <taxon>Pezizomycotina</taxon>
        <taxon>Leotiomycetes</taxon>
        <taxon>Helotiales</taxon>
        <taxon>Sclerotiniaceae</taxon>
        <taxon>Botrytis</taxon>
    </lineage>
</organism>
<keyword evidence="1" id="KW-0285">Flavoprotein</keyword>
<dbReference type="AlphaFoldDB" id="A0A384JEZ8"/>
<dbReference type="GO" id="GO:0071949">
    <property type="term" value="F:FAD binding"/>
    <property type="evidence" value="ECO:0007669"/>
    <property type="project" value="InterPro"/>
</dbReference>
<evidence type="ECO:0000256" key="2">
    <source>
        <dbReference type="ARBA" id="ARBA00022827"/>
    </source>
</evidence>
<gene>
    <name evidence="5" type="ORF">BCIN_04g00990</name>
</gene>
<dbReference type="GO" id="GO:0016491">
    <property type="term" value="F:oxidoreductase activity"/>
    <property type="evidence" value="ECO:0007669"/>
    <property type="project" value="UniProtKB-KW"/>
</dbReference>
<dbReference type="PANTHER" id="PTHR47469">
    <property type="entry name" value="MONOOXYGENASE-LIKE"/>
    <property type="match status" value="1"/>
</dbReference>
<name>A0A384JEZ8_BOTFB</name>
<dbReference type="InterPro" id="IPR036188">
    <property type="entry name" value="FAD/NAD-bd_sf"/>
</dbReference>
<dbReference type="PANTHER" id="PTHR47469:SF2">
    <property type="entry name" value="OS06G0597600 PROTEIN"/>
    <property type="match status" value="1"/>
</dbReference>
<reference evidence="5 6" key="2">
    <citation type="journal article" date="2012" name="Eukaryot. Cell">
        <title>Genome update of Botrytis cinerea strains B05.10 and T4.</title>
        <authorList>
            <person name="Staats M."/>
            <person name="van Kan J.A."/>
        </authorList>
    </citation>
    <scope>NUCLEOTIDE SEQUENCE [LARGE SCALE GENOMIC DNA]</scope>
    <source>
        <strain evidence="5 6">B05.10</strain>
    </source>
</reference>
<feature type="domain" description="FAD-binding" evidence="4">
    <location>
        <begin position="6"/>
        <end position="50"/>
    </location>
</feature>
<dbReference type="VEuPathDB" id="FungiDB:Bcin04g00990"/>
<dbReference type="InterPro" id="IPR053212">
    <property type="entry name" value="DHP_3-monooxygenase"/>
</dbReference>
<protein>
    <recommendedName>
        <fullName evidence="4">FAD-binding domain-containing protein</fullName>
    </recommendedName>
</protein>
<dbReference type="EMBL" id="CP009808">
    <property type="protein sequence ID" value="ATZ48884.1"/>
    <property type="molecule type" value="Genomic_DNA"/>
</dbReference>
<dbReference type="Pfam" id="PF01494">
    <property type="entry name" value="FAD_binding_3"/>
    <property type="match status" value="1"/>
</dbReference>
<evidence type="ECO:0000256" key="1">
    <source>
        <dbReference type="ARBA" id="ARBA00022630"/>
    </source>
</evidence>
<evidence type="ECO:0000256" key="3">
    <source>
        <dbReference type="ARBA" id="ARBA00023002"/>
    </source>
</evidence>
<dbReference type="SUPFAM" id="SSF51905">
    <property type="entry name" value="FAD/NAD(P)-binding domain"/>
    <property type="match status" value="1"/>
</dbReference>
<proteinExistence type="predicted"/>
<keyword evidence="6" id="KW-1185">Reference proteome</keyword>
<keyword evidence="3" id="KW-0560">Oxidoreductase</keyword>